<feature type="region of interest" description="Disordered" evidence="2">
    <location>
        <begin position="482"/>
        <end position="512"/>
    </location>
</feature>
<dbReference type="PANTHER" id="PTHR44525:SF1">
    <property type="entry name" value="WD REPEAT-CONTAINING PROTEIN 27"/>
    <property type="match status" value="1"/>
</dbReference>
<dbReference type="InterPro" id="IPR001680">
    <property type="entry name" value="WD40_rpt"/>
</dbReference>
<feature type="repeat" description="WD" evidence="1">
    <location>
        <begin position="821"/>
        <end position="855"/>
    </location>
</feature>
<reference evidence="3 4" key="1">
    <citation type="submission" date="2022-12" db="EMBL/GenBank/DDBJ databases">
        <title>Chromosome-level genome of Tegillarca granosa.</title>
        <authorList>
            <person name="Kim J."/>
        </authorList>
    </citation>
    <scope>NUCLEOTIDE SEQUENCE [LARGE SCALE GENOMIC DNA]</scope>
    <source>
        <strain evidence="3">Teg-2019</strain>
        <tissue evidence="3">Adductor muscle</tissue>
    </source>
</reference>
<keyword evidence="4" id="KW-1185">Reference proteome</keyword>
<dbReference type="SUPFAM" id="SSF50978">
    <property type="entry name" value="WD40 repeat-like"/>
    <property type="match status" value="1"/>
</dbReference>
<dbReference type="PANTHER" id="PTHR44525">
    <property type="entry name" value="WD REPEAT-CONTAINING PROTEIN 27"/>
    <property type="match status" value="1"/>
</dbReference>
<feature type="repeat" description="WD" evidence="1">
    <location>
        <begin position="562"/>
        <end position="593"/>
    </location>
</feature>
<dbReference type="InterPro" id="IPR042411">
    <property type="entry name" value="WDR27"/>
</dbReference>
<dbReference type="InterPro" id="IPR015943">
    <property type="entry name" value="WD40/YVTN_repeat-like_dom_sf"/>
</dbReference>
<accession>A0ABQ9EU57</accession>
<keyword evidence="1" id="KW-0853">WD repeat</keyword>
<feature type="compositionally biased region" description="Polar residues" evidence="2">
    <location>
        <begin position="482"/>
        <end position="502"/>
    </location>
</feature>
<evidence type="ECO:0000313" key="3">
    <source>
        <dbReference type="EMBL" id="KAJ8308723.1"/>
    </source>
</evidence>
<comment type="caution">
    <text evidence="3">The sequence shown here is derived from an EMBL/GenBank/DDBJ whole genome shotgun (WGS) entry which is preliminary data.</text>
</comment>
<gene>
    <name evidence="3" type="ORF">KUTeg_013597</name>
</gene>
<dbReference type="PROSITE" id="PS50082">
    <property type="entry name" value="WD_REPEATS_2"/>
    <property type="match status" value="2"/>
</dbReference>
<evidence type="ECO:0000313" key="4">
    <source>
        <dbReference type="Proteomes" id="UP001217089"/>
    </source>
</evidence>
<dbReference type="PROSITE" id="PS50294">
    <property type="entry name" value="WD_REPEATS_REGION"/>
    <property type="match status" value="2"/>
</dbReference>
<name>A0ABQ9EU57_TEGGR</name>
<evidence type="ECO:0000256" key="2">
    <source>
        <dbReference type="SAM" id="MobiDB-lite"/>
    </source>
</evidence>
<dbReference type="SUPFAM" id="SSF50960">
    <property type="entry name" value="TolB, C-terminal domain"/>
    <property type="match status" value="1"/>
</dbReference>
<dbReference type="Proteomes" id="UP001217089">
    <property type="component" value="Unassembled WGS sequence"/>
</dbReference>
<sequence length="855" mass="94783">MFPLVDFLATFPTVMNKGQTSNLALTMRNMQWRHNESPLLIASPDGSLRLSVEADPILILFAKYFLILVFLDYTNTTAMTDLMYSHCLRTAFNPAHIQISQDGTYLALPITRTTVGVWILQEITCKPLELEGHRKILTCMNFGNKNNPKFLCSAAEDYIIVWNIQTSRQMIEKVRGEIIGTTLGCINYCCFSPDDKLVAACSGPVVISSKPAWQQIGQTSDYQQTTSDNDPTIEAGCAVLGIHFTYLPKNKQDYTTVTLPLFLQNSNNHSVLRDLLDSAPMLVVGTTGSLLQINAKTLDICAFVDLHDPITSINSLETEKKQINIAGSIYFGQGADPYQIYCVIGSHFQNIIHLLHWKHGIVKDKTGIVKALSEVSLEKMSTQEDGNTKSCGSTNIEAVSSTDTDSEDLLTVLSGTPVLEDSPLRSELVKKVKEYTEKSKPKGFLTPTSKKQGQILDKQPLTFNSKVKSSGYTAAPRMTMFKPQTSLSKTASPNKPSKSLSDQKAYGKQYPVNCDPPTNMKVKLDVAERPTAINKIKFSACGLANKSGHVFKMPLNGKGLSLVGHNHSVTGVSWSHDSNWVITASEDKTASVWGHGMADPLMTFGTVLNNFSADKDSKKSDKTNGPFPKEVKFAQFYYMDKFVILTSGNTLYMYKYLLDPTKQDIKRYLNGSKYKLVTSFNVGAQQISALSAVNGFYSYLVFCSGTNKTLQVYDMNVSKSVRTMTDIHTKTVHVICQNEGSAYVSHPQNSYDLFVTGAAGDCIKLWDLRSNRCVHRFEGHMNRVHPCGLDISPCGRFIATGSEDRSAYIFDVRTGTYCKKLTSHTDVVSDVVFHPLYPQLVTATLDGKLKLYTDR</sequence>
<proteinExistence type="predicted"/>
<protein>
    <recommendedName>
        <fullName evidence="5">WD repeat-containing protein 27</fullName>
    </recommendedName>
</protein>
<organism evidence="3 4">
    <name type="scientific">Tegillarca granosa</name>
    <name type="common">Malaysian cockle</name>
    <name type="synonym">Anadara granosa</name>
    <dbReference type="NCBI Taxonomy" id="220873"/>
    <lineage>
        <taxon>Eukaryota</taxon>
        <taxon>Metazoa</taxon>
        <taxon>Spiralia</taxon>
        <taxon>Lophotrochozoa</taxon>
        <taxon>Mollusca</taxon>
        <taxon>Bivalvia</taxon>
        <taxon>Autobranchia</taxon>
        <taxon>Pteriomorphia</taxon>
        <taxon>Arcoida</taxon>
        <taxon>Arcoidea</taxon>
        <taxon>Arcidae</taxon>
        <taxon>Tegillarca</taxon>
    </lineage>
</organism>
<dbReference type="Pfam" id="PF00400">
    <property type="entry name" value="WD40"/>
    <property type="match status" value="3"/>
</dbReference>
<dbReference type="InterPro" id="IPR036322">
    <property type="entry name" value="WD40_repeat_dom_sf"/>
</dbReference>
<evidence type="ECO:0008006" key="5">
    <source>
        <dbReference type="Google" id="ProtNLM"/>
    </source>
</evidence>
<dbReference type="EMBL" id="JARBDR010000657">
    <property type="protein sequence ID" value="KAJ8308723.1"/>
    <property type="molecule type" value="Genomic_DNA"/>
</dbReference>
<dbReference type="Gene3D" id="2.130.10.10">
    <property type="entry name" value="YVTN repeat-like/Quinoprotein amine dehydrogenase"/>
    <property type="match status" value="3"/>
</dbReference>
<dbReference type="SMART" id="SM00320">
    <property type="entry name" value="WD40"/>
    <property type="match status" value="7"/>
</dbReference>
<evidence type="ECO:0000256" key="1">
    <source>
        <dbReference type="PROSITE-ProRule" id="PRU00221"/>
    </source>
</evidence>